<organism evidence="4 5">
    <name type="scientific">Corynebacterium lipophilum</name>
    <dbReference type="NCBI Taxonomy" id="2804918"/>
    <lineage>
        <taxon>Bacteria</taxon>
        <taxon>Bacillati</taxon>
        <taxon>Actinomycetota</taxon>
        <taxon>Actinomycetes</taxon>
        <taxon>Mycobacteriales</taxon>
        <taxon>Corynebacteriaceae</taxon>
        <taxon>Corynebacterium</taxon>
    </lineage>
</organism>
<evidence type="ECO:0000313" key="4">
    <source>
        <dbReference type="EMBL" id="MCO6394515.1"/>
    </source>
</evidence>
<dbReference type="EMBL" id="JAEUWV010000006">
    <property type="protein sequence ID" value="MCO6394515.1"/>
    <property type="molecule type" value="Genomic_DNA"/>
</dbReference>
<keyword evidence="5" id="KW-1185">Reference proteome</keyword>
<dbReference type="GO" id="GO:0006260">
    <property type="term" value="P:DNA replication"/>
    <property type="evidence" value="ECO:0007669"/>
    <property type="project" value="InterPro"/>
</dbReference>
<dbReference type="Proteomes" id="UP001205920">
    <property type="component" value="Unassembled WGS sequence"/>
</dbReference>
<name>A0AAW5HU52_9CORY</name>
<evidence type="ECO:0000313" key="5">
    <source>
        <dbReference type="Proteomes" id="UP001205920"/>
    </source>
</evidence>
<dbReference type="PANTHER" id="PTHR10302:SF27">
    <property type="entry name" value="SINGLE-STRANDED DNA-BINDING PROTEIN"/>
    <property type="match status" value="1"/>
</dbReference>
<dbReference type="PROSITE" id="PS50935">
    <property type="entry name" value="SSB"/>
    <property type="match status" value="1"/>
</dbReference>
<dbReference type="InterPro" id="IPR000424">
    <property type="entry name" value="Primosome_PriB/ssb"/>
</dbReference>
<dbReference type="InterPro" id="IPR012340">
    <property type="entry name" value="NA-bd_OB-fold"/>
</dbReference>
<dbReference type="Pfam" id="PF00436">
    <property type="entry name" value="SSB"/>
    <property type="match status" value="1"/>
</dbReference>
<dbReference type="AlphaFoldDB" id="A0AAW5HU52"/>
<keyword evidence="1 2" id="KW-0238">DNA-binding</keyword>
<dbReference type="InterPro" id="IPR011344">
    <property type="entry name" value="ssDNA-bd"/>
</dbReference>
<dbReference type="CDD" id="cd04496">
    <property type="entry name" value="SSB_OBF"/>
    <property type="match status" value="1"/>
</dbReference>
<dbReference type="PANTHER" id="PTHR10302">
    <property type="entry name" value="SINGLE-STRANDED DNA-BINDING PROTEIN"/>
    <property type="match status" value="1"/>
</dbReference>
<reference evidence="4 5" key="1">
    <citation type="submission" date="2021-01" db="EMBL/GenBank/DDBJ databases">
        <title>Identification and Characterization of Corynebacterium sp.</title>
        <authorList>
            <person name="Luo Q."/>
            <person name="Qu P."/>
            <person name="Chen Q."/>
        </authorList>
    </citation>
    <scope>NUCLEOTIDE SEQUENCE [LARGE SCALE GENOMIC DNA]</scope>
    <source>
        <strain evidence="4 5">MC-18</strain>
    </source>
</reference>
<evidence type="ECO:0000256" key="2">
    <source>
        <dbReference type="PROSITE-ProRule" id="PRU00252"/>
    </source>
</evidence>
<dbReference type="GO" id="GO:0009295">
    <property type="term" value="C:nucleoid"/>
    <property type="evidence" value="ECO:0007669"/>
    <property type="project" value="TreeGrafter"/>
</dbReference>
<protein>
    <submittedName>
        <fullName evidence="4">Single-stranded DNA-binding protein</fullName>
    </submittedName>
</protein>
<feature type="region of interest" description="Disordered" evidence="3">
    <location>
        <begin position="170"/>
        <end position="206"/>
    </location>
</feature>
<evidence type="ECO:0000256" key="1">
    <source>
        <dbReference type="ARBA" id="ARBA00023125"/>
    </source>
</evidence>
<proteinExistence type="predicted"/>
<dbReference type="SUPFAM" id="SSF50249">
    <property type="entry name" value="Nucleic acid-binding proteins"/>
    <property type="match status" value="1"/>
</dbReference>
<accession>A0AAW5HU52</accession>
<sequence length="206" mass="22878">MSQMNVTVCGNLTAAPYFKWFPASGNSVCKMRIASSRRRRTGEQDNQGRDIWEDTDQLYIDVECWNQLAINARTSLFRGAPVMVSGRLVTETWVETNDAGEKLNRYRTVLKADKVAFELGMHQISSWKITENGHTLEGQPAVKIKTAVDFMTEEEREFYFEQMKMQASASSVDSASAAEPQPQSPELEPVAVGAGSAESDDGPAPF</sequence>
<comment type="caution">
    <text evidence="4">The sequence shown here is derived from an EMBL/GenBank/DDBJ whole genome shotgun (WGS) entry which is preliminary data.</text>
</comment>
<dbReference type="GO" id="GO:0003697">
    <property type="term" value="F:single-stranded DNA binding"/>
    <property type="evidence" value="ECO:0007669"/>
    <property type="project" value="InterPro"/>
</dbReference>
<dbReference type="Gene3D" id="2.40.50.140">
    <property type="entry name" value="Nucleic acid-binding proteins"/>
    <property type="match status" value="1"/>
</dbReference>
<evidence type="ECO:0000256" key="3">
    <source>
        <dbReference type="SAM" id="MobiDB-lite"/>
    </source>
</evidence>
<dbReference type="RefSeq" id="WP_252931355.1">
    <property type="nucleotide sequence ID" value="NZ_JAEUWV010000006.1"/>
</dbReference>
<gene>
    <name evidence="4" type="ORF">JMN37_05935</name>
</gene>